<accession>A0A974NFE5</accession>
<feature type="domain" description="DUF3631" evidence="2">
    <location>
        <begin position="264"/>
        <end position="444"/>
    </location>
</feature>
<sequence>MSNNDLYSNQWEALDPEKIIQQAITKLADDAGAVLENEVIEAFKILYLDNPACYNRYRQQVKESKKVTMSLFDKLTTQKPDQQQEQNTNDIFPPIEIWDSPINGEQLLNEIKDTLQQYVIADHETIIACTLWASYTWFIDYVNYAPIANITAPEKRCGKTKLLSTLKRLSYKGFITSNISSASLFRLLELYKPTLFIDEVDTFLSLHDDMRGIINSGFTRESAFIIRCVGEDLIPTPFNVWGAKALCGIGKIADTLQDRSITLKLRRKTQGETVKNIDKSDPEQWRVLRAKLARFAQDNQLKIINIQLEPLTQLNDRANDCWESLRQIAELAGGHWPQTAINSAIRINGEQEENDSIRTELLRDIQTILAMKSIDRIFSHELATYLNEDNESNWFMWNKGRGMTPNSLSKQLKEFDIVSKTIRIGSNTAKGYIKDQFKDAFNRYLTLSPIDTPIQNVTPSQAKANNESSQISKRNKSEMLPFENELKDKQYKGCDVVTFKNPVTMGGESKKELQPQQNNTNSHSINELMDDDEGVNFDLD</sequence>
<protein>
    <submittedName>
        <fullName evidence="3">DUF3631 domain-containing protein</fullName>
    </submittedName>
</protein>
<feature type="region of interest" description="Disordered" evidence="1">
    <location>
        <begin position="505"/>
        <end position="540"/>
    </location>
</feature>
<dbReference type="AlphaFoldDB" id="A0A974NFE5"/>
<feature type="compositionally biased region" description="Polar residues" evidence="1">
    <location>
        <begin position="514"/>
        <end position="525"/>
    </location>
</feature>
<dbReference type="KEGG" id="eaz:JHT90_14005"/>
<evidence type="ECO:0000256" key="1">
    <source>
        <dbReference type="SAM" id="MobiDB-lite"/>
    </source>
</evidence>
<name>A0A974NFE5_9GAMM</name>
<dbReference type="InterPro" id="IPR022081">
    <property type="entry name" value="DUF3631"/>
</dbReference>
<feature type="compositionally biased region" description="Acidic residues" evidence="1">
    <location>
        <begin position="528"/>
        <end position="540"/>
    </location>
</feature>
<keyword evidence="4" id="KW-1185">Reference proteome</keyword>
<evidence type="ECO:0000313" key="4">
    <source>
        <dbReference type="Proteomes" id="UP000595278"/>
    </source>
</evidence>
<dbReference type="RefSeq" id="WP_201092102.1">
    <property type="nucleotide sequence ID" value="NZ_CP067393.1"/>
</dbReference>
<dbReference type="Proteomes" id="UP000595278">
    <property type="component" value="Chromosome"/>
</dbReference>
<organism evidence="3 4">
    <name type="scientific">Entomomonas asaccharolytica</name>
    <dbReference type="NCBI Taxonomy" id="2785331"/>
    <lineage>
        <taxon>Bacteria</taxon>
        <taxon>Pseudomonadati</taxon>
        <taxon>Pseudomonadota</taxon>
        <taxon>Gammaproteobacteria</taxon>
        <taxon>Pseudomonadales</taxon>
        <taxon>Pseudomonadaceae</taxon>
        <taxon>Entomomonas</taxon>
    </lineage>
</organism>
<reference evidence="3 4" key="1">
    <citation type="submission" date="2021-01" db="EMBL/GenBank/DDBJ databases">
        <title>Entomomonas sp. F2A isolated from a house cricket (Acheta domesticus).</title>
        <authorList>
            <person name="Spergser J."/>
            <person name="Busse H.-J."/>
        </authorList>
    </citation>
    <scope>NUCLEOTIDE SEQUENCE [LARGE SCALE GENOMIC DNA]</scope>
    <source>
        <strain evidence="3 4">F2A</strain>
    </source>
</reference>
<dbReference type="EMBL" id="CP067393">
    <property type="protein sequence ID" value="QQP85467.1"/>
    <property type="molecule type" value="Genomic_DNA"/>
</dbReference>
<dbReference type="Pfam" id="PF12307">
    <property type="entry name" value="DUF3631"/>
    <property type="match status" value="1"/>
</dbReference>
<evidence type="ECO:0000259" key="2">
    <source>
        <dbReference type="Pfam" id="PF12307"/>
    </source>
</evidence>
<gene>
    <name evidence="3" type="ORF">JHT90_14005</name>
</gene>
<evidence type="ECO:0000313" key="3">
    <source>
        <dbReference type="EMBL" id="QQP85467.1"/>
    </source>
</evidence>
<proteinExistence type="predicted"/>